<dbReference type="Gene3D" id="3.40.50.1970">
    <property type="match status" value="1"/>
</dbReference>
<dbReference type="InterPro" id="IPR056798">
    <property type="entry name" value="ADH_Fe_C"/>
</dbReference>
<organism evidence="6 7">
    <name type="scientific">Robertmurraya mangrovi</name>
    <dbReference type="NCBI Taxonomy" id="3098077"/>
    <lineage>
        <taxon>Bacteria</taxon>
        <taxon>Bacillati</taxon>
        <taxon>Bacillota</taxon>
        <taxon>Bacilli</taxon>
        <taxon>Bacillales</taxon>
        <taxon>Bacillaceae</taxon>
        <taxon>Robertmurraya</taxon>
    </lineage>
</organism>
<evidence type="ECO:0000313" key="7">
    <source>
        <dbReference type="Proteomes" id="UP001290455"/>
    </source>
</evidence>
<keyword evidence="3" id="KW-0520">NAD</keyword>
<dbReference type="PROSITE" id="PS00060">
    <property type="entry name" value="ADH_IRON_2"/>
    <property type="match status" value="1"/>
</dbReference>
<evidence type="ECO:0000313" key="6">
    <source>
        <dbReference type="EMBL" id="MDZ5473086.1"/>
    </source>
</evidence>
<evidence type="ECO:0000259" key="4">
    <source>
        <dbReference type="Pfam" id="PF00465"/>
    </source>
</evidence>
<name>A0ABU5J146_9BACI</name>
<sequence length="399" mass="44084">MYQTYCRAYQSVYRLASRFIPWREPELLEGENSLQRLPHLIKSIHIDTVLIVTDKGITSLGLMDDLLKGLKSEGIHYSVYDETVPNPTIDNIEEALTLYHTNGCKGIIAFGGGSPMDCAKGVGARVARPDKKLEQMKGQLKIRKPIPPLFAVPTTSGTGSEATLAAVISNSMTHEKYPINDPVLIPSYAVLDPLLTINLPPHITSTTGIDALTHAVEAYIGKSNTSQTRQSSREAVKLIFENLIEAYSNGPNVTARTNMQKASYLAGFAFTRAYVGYVHAIAHTLGGFYSTPHGLANAIILPYVLEYYGSSVFKPLAELADLVNITDVSDTDEQKARKFIEAIKKLNQEMNIPTKVQGINEMDIPLMVDRALSEANPLYPVPKILNKKDMLNIYRMIKE</sequence>
<dbReference type="InterPro" id="IPR001670">
    <property type="entry name" value="ADH_Fe/GldA"/>
</dbReference>
<accession>A0ABU5J146</accession>
<dbReference type="InterPro" id="IPR018211">
    <property type="entry name" value="ADH_Fe_CS"/>
</dbReference>
<feature type="domain" description="Alcohol dehydrogenase iron-type/glycerol dehydrogenase GldA" evidence="4">
    <location>
        <begin position="27"/>
        <end position="193"/>
    </location>
</feature>
<evidence type="ECO:0000256" key="3">
    <source>
        <dbReference type="ARBA" id="ARBA00023027"/>
    </source>
</evidence>
<evidence type="ECO:0000256" key="2">
    <source>
        <dbReference type="ARBA" id="ARBA00023002"/>
    </source>
</evidence>
<protein>
    <submittedName>
        <fullName evidence="6">Iron-containing alcohol dehydrogenase</fullName>
    </submittedName>
</protein>
<dbReference type="Gene3D" id="1.20.1090.10">
    <property type="entry name" value="Dehydroquinate synthase-like - alpha domain"/>
    <property type="match status" value="1"/>
</dbReference>
<reference evidence="6 7" key="1">
    <citation type="submission" date="2023-11" db="EMBL/GenBank/DDBJ databases">
        <title>Bacillus jintuensis, isolated from a mudflat on the Beibu Gulf coast.</title>
        <authorList>
            <person name="Li M."/>
        </authorList>
    </citation>
    <scope>NUCLEOTIDE SEQUENCE [LARGE SCALE GENOMIC DNA]</scope>
    <source>
        <strain evidence="6 7">31A1R</strain>
    </source>
</reference>
<dbReference type="EMBL" id="JAXOFX010000010">
    <property type="protein sequence ID" value="MDZ5473086.1"/>
    <property type="molecule type" value="Genomic_DNA"/>
</dbReference>
<dbReference type="PANTHER" id="PTHR11496:SF102">
    <property type="entry name" value="ALCOHOL DEHYDROGENASE 4"/>
    <property type="match status" value="1"/>
</dbReference>
<comment type="caution">
    <text evidence="6">The sequence shown here is derived from an EMBL/GenBank/DDBJ whole genome shotgun (WGS) entry which is preliminary data.</text>
</comment>
<dbReference type="RefSeq" id="WP_322447386.1">
    <property type="nucleotide sequence ID" value="NZ_JAXOFX010000010.1"/>
</dbReference>
<keyword evidence="7" id="KW-1185">Reference proteome</keyword>
<feature type="domain" description="Fe-containing alcohol dehydrogenase-like C-terminal" evidence="5">
    <location>
        <begin position="205"/>
        <end position="395"/>
    </location>
</feature>
<proteinExistence type="inferred from homology"/>
<dbReference type="PANTHER" id="PTHR11496">
    <property type="entry name" value="ALCOHOL DEHYDROGENASE"/>
    <property type="match status" value="1"/>
</dbReference>
<dbReference type="Pfam" id="PF25137">
    <property type="entry name" value="ADH_Fe_C"/>
    <property type="match status" value="1"/>
</dbReference>
<evidence type="ECO:0000259" key="5">
    <source>
        <dbReference type="Pfam" id="PF25137"/>
    </source>
</evidence>
<keyword evidence="2" id="KW-0560">Oxidoreductase</keyword>
<dbReference type="CDD" id="cd08189">
    <property type="entry name" value="Fe-ADH-like"/>
    <property type="match status" value="1"/>
</dbReference>
<gene>
    <name evidence="6" type="ORF">SM124_15310</name>
</gene>
<dbReference type="SUPFAM" id="SSF56796">
    <property type="entry name" value="Dehydroquinate synthase-like"/>
    <property type="match status" value="1"/>
</dbReference>
<evidence type="ECO:0000256" key="1">
    <source>
        <dbReference type="ARBA" id="ARBA00007358"/>
    </source>
</evidence>
<comment type="similarity">
    <text evidence="1">Belongs to the iron-containing alcohol dehydrogenase family.</text>
</comment>
<dbReference type="Pfam" id="PF00465">
    <property type="entry name" value="Fe-ADH"/>
    <property type="match status" value="1"/>
</dbReference>
<dbReference type="Proteomes" id="UP001290455">
    <property type="component" value="Unassembled WGS sequence"/>
</dbReference>
<dbReference type="InterPro" id="IPR039697">
    <property type="entry name" value="Alcohol_dehydrogenase_Fe"/>
</dbReference>